<dbReference type="AlphaFoldDB" id="A0AAE4AYC3"/>
<evidence type="ECO:0000313" key="3">
    <source>
        <dbReference type="Proteomes" id="UP001240236"/>
    </source>
</evidence>
<name>A0AAE4AYC3_9ACTN</name>
<dbReference type="Pfam" id="PF09445">
    <property type="entry name" value="Methyltransf_15"/>
    <property type="match status" value="1"/>
</dbReference>
<keyword evidence="2" id="KW-0808">Transferase</keyword>
<dbReference type="InterPro" id="IPR029063">
    <property type="entry name" value="SAM-dependent_MTases_sf"/>
</dbReference>
<dbReference type="Pfam" id="PF18096">
    <property type="entry name" value="Thump_like"/>
    <property type="match status" value="1"/>
</dbReference>
<gene>
    <name evidence="2" type="ORF">J2S42_003768</name>
</gene>
<feature type="domain" description="THUMP-like" evidence="1">
    <location>
        <begin position="315"/>
        <end position="387"/>
    </location>
</feature>
<sequence length="394" mass="41000">MELDLLRTPEGEAALAAAAATDGGDALAAAAGLRRAGFPPELASAALTQAELRRRAVAKFGADADVMFFTRAGLEQATRATVAARRAARLHAAGVRVLADLGCGLGADAIAAARTGIRVRAVEADPHTAALTTANAAALGLTGLITVTTGDATEADLTGVDAVFCDPARRASKTGRRVFDPASFSPPWDFVAGLAARVPRTVLKLSPGIDHELIPDGAEAEWVSVGGDVVEAAFWCGPLAGVPRRAAVLPDGGELTGEPDVPAGVGGVRRYVYDPDGAVVRAHLVAAFADRVGGVLADPQIAYVYADTPVATGFGRCLEVLDTMPFSLKRLRAELRRREVGRVEILKRGSALDVAQLRRDLRLSGPEELSLVLTRVADAPVTLLCRPVPSRNMS</sequence>
<comment type="caution">
    <text evidence="2">The sequence shown here is derived from an EMBL/GenBank/DDBJ whole genome shotgun (WGS) entry which is preliminary data.</text>
</comment>
<reference evidence="2 3" key="1">
    <citation type="submission" date="2023-07" db="EMBL/GenBank/DDBJ databases">
        <title>Sequencing the genomes of 1000 actinobacteria strains.</title>
        <authorList>
            <person name="Klenk H.-P."/>
        </authorList>
    </citation>
    <scope>NUCLEOTIDE SEQUENCE [LARGE SCALE GENOMIC DNA]</scope>
    <source>
        <strain evidence="2 3">DSM 44709</strain>
    </source>
</reference>
<dbReference type="SUPFAM" id="SSF53335">
    <property type="entry name" value="S-adenosyl-L-methionine-dependent methyltransferases"/>
    <property type="match status" value="1"/>
</dbReference>
<dbReference type="GO" id="GO:0008168">
    <property type="term" value="F:methyltransferase activity"/>
    <property type="evidence" value="ECO:0007669"/>
    <property type="project" value="UniProtKB-KW"/>
</dbReference>
<accession>A0AAE4AYC3</accession>
<dbReference type="EMBL" id="JAUSUZ010000001">
    <property type="protein sequence ID" value="MDQ0367099.1"/>
    <property type="molecule type" value="Genomic_DNA"/>
</dbReference>
<keyword evidence="2" id="KW-0489">Methyltransferase</keyword>
<dbReference type="RefSeq" id="WP_307240927.1">
    <property type="nucleotide sequence ID" value="NZ_JAUSUZ010000001.1"/>
</dbReference>
<organism evidence="2 3">
    <name type="scientific">Catenuloplanes indicus</name>
    <dbReference type="NCBI Taxonomy" id="137267"/>
    <lineage>
        <taxon>Bacteria</taxon>
        <taxon>Bacillati</taxon>
        <taxon>Actinomycetota</taxon>
        <taxon>Actinomycetes</taxon>
        <taxon>Micromonosporales</taxon>
        <taxon>Micromonosporaceae</taxon>
        <taxon>Catenuloplanes</taxon>
    </lineage>
</organism>
<proteinExistence type="predicted"/>
<dbReference type="GO" id="GO:0036261">
    <property type="term" value="P:7-methylguanosine cap hypermethylation"/>
    <property type="evidence" value="ECO:0007669"/>
    <property type="project" value="InterPro"/>
</dbReference>
<protein>
    <submittedName>
        <fullName evidence="2">SAM-dependent methyltransferase</fullName>
    </submittedName>
</protein>
<evidence type="ECO:0000259" key="1">
    <source>
        <dbReference type="Pfam" id="PF18096"/>
    </source>
</evidence>
<dbReference type="PANTHER" id="PTHR14741:SF32">
    <property type="entry name" value="TRIMETHYLGUANOSINE SYNTHASE"/>
    <property type="match status" value="1"/>
</dbReference>
<dbReference type="Proteomes" id="UP001240236">
    <property type="component" value="Unassembled WGS sequence"/>
</dbReference>
<dbReference type="Gene3D" id="3.40.50.150">
    <property type="entry name" value="Vaccinia Virus protein VP39"/>
    <property type="match status" value="1"/>
</dbReference>
<dbReference type="InterPro" id="IPR041497">
    <property type="entry name" value="Thump-like"/>
</dbReference>
<evidence type="ECO:0000313" key="2">
    <source>
        <dbReference type="EMBL" id="MDQ0367099.1"/>
    </source>
</evidence>
<dbReference type="InterPro" id="IPR019012">
    <property type="entry name" value="RNA_cap_Gua-N2-MeTrfase"/>
</dbReference>
<dbReference type="CDD" id="cd02440">
    <property type="entry name" value="AdoMet_MTases"/>
    <property type="match status" value="1"/>
</dbReference>
<keyword evidence="3" id="KW-1185">Reference proteome</keyword>
<dbReference type="PANTHER" id="PTHR14741">
    <property type="entry name" value="S-ADENOSYLMETHIONINE-DEPENDENT METHYLTRANSFERASE RELATED"/>
    <property type="match status" value="1"/>
</dbReference>